<dbReference type="InterPro" id="IPR049730">
    <property type="entry name" value="SNF2/RAD54-like_C"/>
</dbReference>
<name>A0A437PU91_9BACT</name>
<dbReference type="Pfam" id="PF00271">
    <property type="entry name" value="Helicase_C"/>
    <property type="match status" value="1"/>
</dbReference>
<dbReference type="OrthoDB" id="9760715at2"/>
<dbReference type="InterPro" id="IPR027417">
    <property type="entry name" value="P-loop_NTPase"/>
</dbReference>
<keyword evidence="4" id="KW-0347">Helicase</keyword>
<keyword evidence="4" id="KW-0067">ATP-binding</keyword>
<dbReference type="InterPro" id="IPR014001">
    <property type="entry name" value="Helicase_ATP-bd"/>
</dbReference>
<evidence type="ECO:0000259" key="2">
    <source>
        <dbReference type="PROSITE" id="PS51192"/>
    </source>
</evidence>
<dbReference type="Pfam" id="PF00176">
    <property type="entry name" value="SNF2-rel_dom"/>
    <property type="match status" value="1"/>
</dbReference>
<protein>
    <submittedName>
        <fullName evidence="4">DEAD/DEAH box helicase</fullName>
    </submittedName>
</protein>
<dbReference type="Gene3D" id="3.40.50.300">
    <property type="entry name" value="P-loop containing nucleotide triphosphate hydrolases"/>
    <property type="match status" value="1"/>
</dbReference>
<dbReference type="RefSeq" id="WP_127803079.1">
    <property type="nucleotide sequence ID" value="NZ_SACY01000002.1"/>
</dbReference>
<dbReference type="Proteomes" id="UP000282832">
    <property type="component" value="Unassembled WGS sequence"/>
</dbReference>
<dbReference type="SMART" id="SM00490">
    <property type="entry name" value="HELICc"/>
    <property type="match status" value="1"/>
</dbReference>
<keyword evidence="4" id="KW-0547">Nucleotide-binding</keyword>
<dbReference type="GO" id="GO:0005524">
    <property type="term" value="F:ATP binding"/>
    <property type="evidence" value="ECO:0007669"/>
    <property type="project" value="InterPro"/>
</dbReference>
<dbReference type="InterPro" id="IPR001650">
    <property type="entry name" value="Helicase_C-like"/>
</dbReference>
<dbReference type="PROSITE" id="PS51194">
    <property type="entry name" value="HELICASE_CTER"/>
    <property type="match status" value="1"/>
</dbReference>
<dbReference type="InterPro" id="IPR038718">
    <property type="entry name" value="SNF2-like_sf"/>
</dbReference>
<dbReference type="AlphaFoldDB" id="A0A437PU91"/>
<reference evidence="4 5" key="1">
    <citation type="submission" date="2019-01" db="EMBL/GenBank/DDBJ databases">
        <authorList>
            <person name="Chen W.-M."/>
        </authorList>
    </citation>
    <scope>NUCLEOTIDE SEQUENCE [LARGE SCALE GENOMIC DNA]</scope>
    <source>
        <strain evidence="4 5">FSY-15</strain>
    </source>
</reference>
<dbReference type="SMART" id="SM00487">
    <property type="entry name" value="DEXDc"/>
    <property type="match status" value="1"/>
</dbReference>
<dbReference type="Gene3D" id="3.40.50.10810">
    <property type="entry name" value="Tandem AAA-ATPase domain"/>
    <property type="match status" value="1"/>
</dbReference>
<evidence type="ECO:0000256" key="1">
    <source>
        <dbReference type="ARBA" id="ARBA00022801"/>
    </source>
</evidence>
<accession>A0A437PU91</accession>
<feature type="domain" description="Helicase C-terminal" evidence="3">
    <location>
        <begin position="820"/>
        <end position="969"/>
    </location>
</feature>
<comment type="caution">
    <text evidence="4">The sequence shown here is derived from an EMBL/GenBank/DDBJ whole genome shotgun (WGS) entry which is preliminary data.</text>
</comment>
<dbReference type="GO" id="GO:0016787">
    <property type="term" value="F:hydrolase activity"/>
    <property type="evidence" value="ECO:0007669"/>
    <property type="project" value="UniProtKB-KW"/>
</dbReference>
<gene>
    <name evidence="4" type="ORF">EOJ36_05275</name>
</gene>
<dbReference type="CDD" id="cd18793">
    <property type="entry name" value="SF2_C_SNF"/>
    <property type="match status" value="1"/>
</dbReference>
<dbReference type="GO" id="GO:0004386">
    <property type="term" value="F:helicase activity"/>
    <property type="evidence" value="ECO:0007669"/>
    <property type="project" value="UniProtKB-KW"/>
</dbReference>
<evidence type="ECO:0000313" key="5">
    <source>
        <dbReference type="Proteomes" id="UP000282832"/>
    </source>
</evidence>
<dbReference type="PROSITE" id="PS51192">
    <property type="entry name" value="HELICASE_ATP_BIND_1"/>
    <property type="match status" value="1"/>
</dbReference>
<keyword evidence="1" id="KW-0378">Hydrolase</keyword>
<dbReference type="EMBL" id="SACY01000002">
    <property type="protein sequence ID" value="RVU25831.1"/>
    <property type="molecule type" value="Genomic_DNA"/>
</dbReference>
<sequence length="982" mass="113490">MKIVPSKPFQIVYSILSHECLGYLFEVFVVQLNEKNQLTWEYQTLTSRNFNEFEHGLEEKDRAAVALIESIKPTMIYEKFNTQKKRLQEEFFLKIFDAEKGEKDVADAILQIVEKKRAQIFELIFPDRTLFVMGNDGNPMRQAVQIQPEPVEVLFHFMRNEENTHYFPTLKYQGNKLEFQYKDALILCDDPAWMLLNQKLYHFKPALEGKKLKAFLNKKFVVIPKNMEEDYFKKFVKSMVARYPVHAKGFDIVNSEKNCQYLLSYGPIGPKIEDADAAKPGKKSQASLEAADRWQFVLSFQYGNNRFPWDNLGAEANVLFEKKGDSYAFQKIMRTLAKEKRAFTTLKNMGLPMDFDGRAMISRGEAVQWLTVNKQALDQAGFSLQFKGDGQAPRYFLGKPEIKIRIGEKLDWFDVQAVISFGEFQIPFLKIRQLILAKKHEFHLPDGSIAMIPDNWFHDYQDLFYFSETRPGDDGIYLKKQHFQLVQEWENQDLIKTALRQKTVQDLTLMTKEFPVPKNFKGTLRPYQLEGYRWMRTRQTAGLGACLADDMGLGKTVQTLCLLQSLKESGETLPSLLVMPTSLLYNWEMESKKFTPQLRVLVYSGNQREKLQSQIGKVDLVLCSFGMVRSDIDWFEKQAFAYVILDESQAIKNPLANITKAVQKLNAKFRLVMTGTPLENSTLDLWSQMNFVNAGLLGSQRYFKDHFQVPIEKKADVEKKKRLYHLIKPYLLRREKRQVAADLPEKMESVTYCGMTEEQEKLYDKTKSFYRDALLKQIKDEGLQKSRFSVLQGLTKLRQLANHPLLVDENYEGESGKMDAVMEKLETVLEQHHKVLIFSQFVQHLNIIRKKLDNLGVTYAYLDGATGDRKGQVESFQKEGGQSVFLISLKAGGVGLNLTAADYVFLLDPWWNPAAEAQAIDRAHRIGQKKTVFTYKFISKQTVEEKILALQQRKLDLANELVTSDESILRNLSEDELLDLLS</sequence>
<dbReference type="InterPro" id="IPR000330">
    <property type="entry name" value="SNF2_N"/>
</dbReference>
<evidence type="ECO:0000313" key="4">
    <source>
        <dbReference type="EMBL" id="RVU25831.1"/>
    </source>
</evidence>
<feature type="domain" description="Helicase ATP-binding" evidence="2">
    <location>
        <begin position="536"/>
        <end position="695"/>
    </location>
</feature>
<dbReference type="PANTHER" id="PTHR10799">
    <property type="entry name" value="SNF2/RAD54 HELICASE FAMILY"/>
    <property type="match status" value="1"/>
</dbReference>
<evidence type="ECO:0000259" key="3">
    <source>
        <dbReference type="PROSITE" id="PS51194"/>
    </source>
</evidence>
<dbReference type="SUPFAM" id="SSF52540">
    <property type="entry name" value="P-loop containing nucleoside triphosphate hydrolases"/>
    <property type="match status" value="2"/>
</dbReference>
<organism evidence="4 5">
    <name type="scientific">Sandaracinomonas limnophila</name>
    <dbReference type="NCBI Taxonomy" id="1862386"/>
    <lineage>
        <taxon>Bacteria</taxon>
        <taxon>Pseudomonadati</taxon>
        <taxon>Bacteroidota</taxon>
        <taxon>Cytophagia</taxon>
        <taxon>Cytophagales</taxon>
        <taxon>Flectobacillaceae</taxon>
        <taxon>Sandaracinomonas</taxon>
    </lineage>
</organism>
<dbReference type="CDD" id="cd18012">
    <property type="entry name" value="DEXQc_arch_SWI2_SNF2"/>
    <property type="match status" value="1"/>
</dbReference>
<proteinExistence type="predicted"/>
<keyword evidence="5" id="KW-1185">Reference proteome</keyword>